<reference evidence="2" key="1">
    <citation type="submission" date="2019-08" db="EMBL/GenBank/DDBJ databases">
        <title>Limnoglobus roseus gen. nov., sp. nov., a novel freshwater planctomycete with a giant genome from the family Gemmataceae.</title>
        <authorList>
            <person name="Kulichevskaya I.S."/>
            <person name="Naumoff D.G."/>
            <person name="Miroshnikov K."/>
            <person name="Ivanova A."/>
            <person name="Philippov D.A."/>
            <person name="Hakobyan A."/>
            <person name="Rijpstra I.C."/>
            <person name="Sinninghe Damste J.S."/>
            <person name="Liesack W."/>
            <person name="Dedysh S.N."/>
        </authorList>
    </citation>
    <scope>NUCLEOTIDE SEQUENCE [LARGE SCALE GENOMIC DNA]</scope>
    <source>
        <strain evidence="2">PX52</strain>
    </source>
</reference>
<accession>A0A5C1AN06</accession>
<name>A0A5C1AN06_9BACT</name>
<dbReference type="RefSeq" id="WP_168219335.1">
    <property type="nucleotide sequence ID" value="NZ_CP042425.1"/>
</dbReference>
<dbReference type="KEGG" id="lrs:PX52LOC_06577"/>
<dbReference type="InterPro" id="IPR011474">
    <property type="entry name" value="DUF1580"/>
</dbReference>
<keyword evidence="2" id="KW-1185">Reference proteome</keyword>
<dbReference type="EMBL" id="CP042425">
    <property type="protein sequence ID" value="QEL19503.1"/>
    <property type="molecule type" value="Genomic_DNA"/>
</dbReference>
<dbReference type="Proteomes" id="UP000324974">
    <property type="component" value="Chromosome"/>
</dbReference>
<evidence type="ECO:0008006" key="3">
    <source>
        <dbReference type="Google" id="ProtNLM"/>
    </source>
</evidence>
<organism evidence="1 2">
    <name type="scientific">Limnoglobus roseus</name>
    <dbReference type="NCBI Taxonomy" id="2598579"/>
    <lineage>
        <taxon>Bacteria</taxon>
        <taxon>Pseudomonadati</taxon>
        <taxon>Planctomycetota</taxon>
        <taxon>Planctomycetia</taxon>
        <taxon>Gemmatales</taxon>
        <taxon>Gemmataceae</taxon>
        <taxon>Limnoglobus</taxon>
    </lineage>
</organism>
<proteinExistence type="predicted"/>
<evidence type="ECO:0000313" key="1">
    <source>
        <dbReference type="EMBL" id="QEL19503.1"/>
    </source>
</evidence>
<dbReference type="Pfam" id="PF07618">
    <property type="entry name" value="DUF1580"/>
    <property type="match status" value="1"/>
</dbReference>
<gene>
    <name evidence="1" type="ORF">PX52LOC_06577</name>
</gene>
<evidence type="ECO:0000313" key="2">
    <source>
        <dbReference type="Proteomes" id="UP000324974"/>
    </source>
</evidence>
<protein>
    <recommendedName>
        <fullName evidence="3">DUF1580 domain-containing protein</fullName>
    </recommendedName>
</protein>
<dbReference type="AlphaFoldDB" id="A0A5C1AN06"/>
<sequence>MSIEQEIAAGKGLSLAQAAASLPGRRGQRTSPQTVLRWALKGTRGASGSVVRLEAARLGASWVTSREALARFISALSVTTRPQQPAPRSAALEAGKVLKELGL</sequence>